<dbReference type="Proteomes" id="UP000187485">
    <property type="component" value="Unassembled WGS sequence"/>
</dbReference>
<dbReference type="PIRSF" id="PIRSF000804">
    <property type="entry name" value="DNA_pol_III_b"/>
    <property type="match status" value="1"/>
</dbReference>
<evidence type="ECO:0000259" key="11">
    <source>
        <dbReference type="Pfam" id="PF00712"/>
    </source>
</evidence>
<evidence type="ECO:0000256" key="1">
    <source>
        <dbReference type="ARBA" id="ARBA00004496"/>
    </source>
</evidence>
<comment type="caution">
    <text evidence="14">The sequence shown here is derived from an EMBL/GenBank/DDBJ whole genome shotgun (WGS) entry which is preliminary data.</text>
</comment>
<dbReference type="EMBL" id="BDJK01000009">
    <property type="protein sequence ID" value="GAV22097.1"/>
    <property type="molecule type" value="Genomic_DNA"/>
</dbReference>
<keyword evidence="15" id="KW-1185">Reference proteome</keyword>
<dbReference type="NCBIfam" id="TIGR00663">
    <property type="entry name" value="dnan"/>
    <property type="match status" value="1"/>
</dbReference>
<dbReference type="OrthoDB" id="8421503at2"/>
<accession>A0A1L8CT64</accession>
<evidence type="ECO:0000259" key="12">
    <source>
        <dbReference type="Pfam" id="PF02767"/>
    </source>
</evidence>
<gene>
    <name evidence="14" type="ORF">cpu_06070</name>
</gene>
<feature type="domain" description="DNA polymerase III beta sliding clamp N-terminal" evidence="11">
    <location>
        <begin position="1"/>
        <end position="120"/>
    </location>
</feature>
<keyword evidence="8 10" id="KW-0239">DNA-directed DNA polymerase</keyword>
<sequence>MKFQCPTAILSENISLAQKAVSIKSPFPVLTGILFTADETTNTITLASTDLQMSIETSFPAEVIESGSAVLSSKFLGDIIKKLPETNLMLEYLPAEGKCVIRYGSSELAVATYRPDEFPKNEEIIDGESFYISGEEFSTYIKQVLFATGTDESRPVFTGVLFEIVGQELRLVASDTHRLAFRKAFIKREDPGKNINVIIPSRTLHEAVRIFGMNEEILIRISEGQVEFRGNGVKLTSRLIEGQFPNYQQVIPTTFKSNLLINKKYFLDSLERAVLLPRDKDKTPVAKFYLEKERMIMTSQSESGSIREEIPISLDGEEFTVAFNTRYLIDVLRVLENEEIYLSLTGPLNPGVVKPVGDENYLCLVLPVRPS</sequence>
<dbReference type="PANTHER" id="PTHR30478:SF0">
    <property type="entry name" value="BETA SLIDING CLAMP"/>
    <property type="match status" value="1"/>
</dbReference>
<reference evidence="15" key="1">
    <citation type="submission" date="2016-12" db="EMBL/GenBank/DDBJ databases">
        <title>Draft Genome Sequences od Carboxydothermus pertinax and islandicus, Hydrogenogenic Carboxydotrophic Bacteria.</title>
        <authorList>
            <person name="Fukuyama Y."/>
            <person name="Ohmae K."/>
            <person name="Yoneda Y."/>
            <person name="Yoshida T."/>
            <person name="Sako Y."/>
        </authorList>
    </citation>
    <scope>NUCLEOTIDE SEQUENCE [LARGE SCALE GENOMIC DNA]</scope>
    <source>
        <strain evidence="15">Ug1</strain>
    </source>
</reference>
<dbReference type="Pfam" id="PF02767">
    <property type="entry name" value="DNA_pol3_beta_2"/>
    <property type="match status" value="1"/>
</dbReference>
<dbReference type="InterPro" id="IPR022637">
    <property type="entry name" value="DNA_polIII_beta_cen"/>
</dbReference>
<evidence type="ECO:0000256" key="10">
    <source>
        <dbReference type="PIRNR" id="PIRNR000804"/>
    </source>
</evidence>
<protein>
    <recommendedName>
        <fullName evidence="3 10">Beta sliding clamp</fullName>
    </recommendedName>
</protein>
<proteinExistence type="inferred from homology"/>
<evidence type="ECO:0000256" key="9">
    <source>
        <dbReference type="ARBA" id="ARBA00023125"/>
    </source>
</evidence>
<dbReference type="STRING" id="870242.cpu_06070"/>
<dbReference type="AlphaFoldDB" id="A0A1L8CT64"/>
<dbReference type="GO" id="GO:0009360">
    <property type="term" value="C:DNA polymerase III complex"/>
    <property type="evidence" value="ECO:0007669"/>
    <property type="project" value="InterPro"/>
</dbReference>
<evidence type="ECO:0000256" key="8">
    <source>
        <dbReference type="ARBA" id="ARBA00022932"/>
    </source>
</evidence>
<comment type="similarity">
    <text evidence="2 10">Belongs to the beta sliding clamp family.</text>
</comment>
<dbReference type="GO" id="GO:0003887">
    <property type="term" value="F:DNA-directed DNA polymerase activity"/>
    <property type="evidence" value="ECO:0007669"/>
    <property type="project" value="UniProtKB-UniRule"/>
</dbReference>
<dbReference type="Pfam" id="PF00712">
    <property type="entry name" value="DNA_pol3_beta"/>
    <property type="match status" value="1"/>
</dbReference>
<dbReference type="Pfam" id="PF02768">
    <property type="entry name" value="DNA_pol3_beta_3"/>
    <property type="match status" value="1"/>
</dbReference>
<keyword evidence="7 10" id="KW-0235">DNA replication</keyword>
<comment type="subunit">
    <text evidence="10">Forms a ring-shaped head-to-tail homodimer around DNA.</text>
</comment>
<dbReference type="GO" id="GO:0005737">
    <property type="term" value="C:cytoplasm"/>
    <property type="evidence" value="ECO:0007669"/>
    <property type="project" value="UniProtKB-SubCell"/>
</dbReference>
<dbReference type="GO" id="GO:0008408">
    <property type="term" value="F:3'-5' exonuclease activity"/>
    <property type="evidence" value="ECO:0007669"/>
    <property type="project" value="InterPro"/>
</dbReference>
<dbReference type="RefSeq" id="WP_075858539.1">
    <property type="nucleotide sequence ID" value="NZ_BDJK01000009.1"/>
</dbReference>
<feature type="domain" description="DNA polymerase III beta sliding clamp C-terminal" evidence="13">
    <location>
        <begin position="249"/>
        <end position="369"/>
    </location>
</feature>
<evidence type="ECO:0000256" key="5">
    <source>
        <dbReference type="ARBA" id="ARBA00022679"/>
    </source>
</evidence>
<evidence type="ECO:0000313" key="14">
    <source>
        <dbReference type="EMBL" id="GAV22097.1"/>
    </source>
</evidence>
<dbReference type="CDD" id="cd00140">
    <property type="entry name" value="beta_clamp"/>
    <property type="match status" value="1"/>
</dbReference>
<comment type="subcellular location">
    <subcellularLocation>
        <location evidence="1 10">Cytoplasm</location>
    </subcellularLocation>
</comment>
<comment type="function">
    <text evidence="10">Confers DNA tethering and processivity to DNA polymerases and other proteins. Acts as a clamp, forming a ring around DNA (a reaction catalyzed by the clamp-loading complex) which diffuses in an ATP-independent manner freely and bidirectionally along dsDNA. Initially characterized for its ability to contact the catalytic subunit of DNA polymerase III (Pol III), a complex, multichain enzyme responsible for most of the replicative synthesis in bacteria; Pol III exhibits 3'-5' exonuclease proofreading activity. The beta chain is required for initiation of replication as well as for processivity of DNA replication.</text>
</comment>
<dbReference type="InterPro" id="IPR022635">
    <property type="entry name" value="DNA_polIII_beta_C"/>
</dbReference>
<dbReference type="InterPro" id="IPR046938">
    <property type="entry name" value="DNA_clamp_sf"/>
</dbReference>
<dbReference type="GO" id="GO:0006271">
    <property type="term" value="P:DNA strand elongation involved in DNA replication"/>
    <property type="evidence" value="ECO:0007669"/>
    <property type="project" value="TreeGrafter"/>
</dbReference>
<evidence type="ECO:0000256" key="6">
    <source>
        <dbReference type="ARBA" id="ARBA00022695"/>
    </source>
</evidence>
<keyword evidence="9" id="KW-0238">DNA-binding</keyword>
<feature type="domain" description="DNA polymerase III beta sliding clamp central" evidence="12">
    <location>
        <begin position="132"/>
        <end position="246"/>
    </location>
</feature>
<evidence type="ECO:0000256" key="3">
    <source>
        <dbReference type="ARBA" id="ARBA00021035"/>
    </source>
</evidence>
<dbReference type="InterPro" id="IPR001001">
    <property type="entry name" value="DNA_polIII_beta"/>
</dbReference>
<dbReference type="PANTHER" id="PTHR30478">
    <property type="entry name" value="DNA POLYMERASE III SUBUNIT BETA"/>
    <property type="match status" value="1"/>
</dbReference>
<dbReference type="SMART" id="SM00480">
    <property type="entry name" value="POL3Bc"/>
    <property type="match status" value="1"/>
</dbReference>
<name>A0A1L8CT64_9THEO</name>
<dbReference type="SUPFAM" id="SSF55979">
    <property type="entry name" value="DNA clamp"/>
    <property type="match status" value="3"/>
</dbReference>
<dbReference type="Gene3D" id="3.10.150.10">
    <property type="entry name" value="DNA Polymerase III, subunit A, domain 2"/>
    <property type="match status" value="1"/>
</dbReference>
<evidence type="ECO:0000256" key="7">
    <source>
        <dbReference type="ARBA" id="ARBA00022705"/>
    </source>
</evidence>
<evidence type="ECO:0000259" key="13">
    <source>
        <dbReference type="Pfam" id="PF02768"/>
    </source>
</evidence>
<keyword evidence="4 10" id="KW-0963">Cytoplasm</keyword>
<evidence type="ECO:0000256" key="2">
    <source>
        <dbReference type="ARBA" id="ARBA00010752"/>
    </source>
</evidence>
<organism evidence="14 15">
    <name type="scientific">Carboxydothermus pertinax</name>
    <dbReference type="NCBI Taxonomy" id="870242"/>
    <lineage>
        <taxon>Bacteria</taxon>
        <taxon>Bacillati</taxon>
        <taxon>Bacillota</taxon>
        <taxon>Clostridia</taxon>
        <taxon>Thermoanaerobacterales</taxon>
        <taxon>Thermoanaerobacteraceae</taxon>
        <taxon>Carboxydothermus</taxon>
    </lineage>
</organism>
<keyword evidence="5 10" id="KW-0808">Transferase</keyword>
<evidence type="ECO:0000256" key="4">
    <source>
        <dbReference type="ARBA" id="ARBA00022490"/>
    </source>
</evidence>
<keyword evidence="6 10" id="KW-0548">Nucleotidyltransferase</keyword>
<dbReference type="GO" id="GO:0003677">
    <property type="term" value="F:DNA binding"/>
    <property type="evidence" value="ECO:0007669"/>
    <property type="project" value="UniProtKB-UniRule"/>
</dbReference>
<evidence type="ECO:0000313" key="15">
    <source>
        <dbReference type="Proteomes" id="UP000187485"/>
    </source>
</evidence>
<dbReference type="Gene3D" id="3.70.10.10">
    <property type="match status" value="1"/>
</dbReference>
<dbReference type="InterPro" id="IPR022634">
    <property type="entry name" value="DNA_polIII_beta_N"/>
</dbReference>